<protein>
    <submittedName>
        <fullName evidence="2">Transcriptional regulator with XRE-family HTH domain</fullName>
    </submittedName>
</protein>
<comment type="caution">
    <text evidence="2">The sequence shown here is derived from an EMBL/GenBank/DDBJ whole genome shotgun (WGS) entry which is preliminary data.</text>
</comment>
<evidence type="ECO:0000259" key="1">
    <source>
        <dbReference type="PROSITE" id="PS50943"/>
    </source>
</evidence>
<dbReference type="Pfam" id="PF13560">
    <property type="entry name" value="HTH_31"/>
    <property type="match status" value="1"/>
</dbReference>
<feature type="domain" description="HTH cro/C1-type" evidence="1">
    <location>
        <begin position="8"/>
        <end position="63"/>
    </location>
</feature>
<dbReference type="InterPro" id="IPR001387">
    <property type="entry name" value="Cro/C1-type_HTH"/>
</dbReference>
<dbReference type="InterPro" id="IPR010982">
    <property type="entry name" value="Lambda_DNA-bd_dom_sf"/>
</dbReference>
<dbReference type="EMBL" id="JACHJV010000002">
    <property type="protein sequence ID" value="MBB4928092.1"/>
    <property type="molecule type" value="Genomic_DNA"/>
</dbReference>
<dbReference type="RefSeq" id="WP_184945010.1">
    <property type="nucleotide sequence ID" value="NZ_JACHJV010000002.1"/>
</dbReference>
<dbReference type="Proteomes" id="UP000540506">
    <property type="component" value="Unassembled WGS sequence"/>
</dbReference>
<dbReference type="Gene3D" id="1.10.260.40">
    <property type="entry name" value="lambda repressor-like DNA-binding domains"/>
    <property type="match status" value="1"/>
</dbReference>
<proteinExistence type="predicted"/>
<dbReference type="AlphaFoldDB" id="A0A7W7VYU8"/>
<accession>A0A7W7VYU8</accession>
<gene>
    <name evidence="2" type="ORF">FHR34_007187</name>
</gene>
<dbReference type="PROSITE" id="PS50943">
    <property type="entry name" value="HTH_CROC1"/>
    <property type="match status" value="1"/>
</dbReference>
<evidence type="ECO:0000313" key="3">
    <source>
        <dbReference type="Proteomes" id="UP000540506"/>
    </source>
</evidence>
<name>A0A7W7VYU8_KITKI</name>
<dbReference type="SMART" id="SM00530">
    <property type="entry name" value="HTH_XRE"/>
    <property type="match status" value="1"/>
</dbReference>
<keyword evidence="3" id="KW-1185">Reference proteome</keyword>
<organism evidence="2 3">
    <name type="scientific">Kitasatospora kifunensis</name>
    <name type="common">Streptomyces kifunensis</name>
    <dbReference type="NCBI Taxonomy" id="58351"/>
    <lineage>
        <taxon>Bacteria</taxon>
        <taxon>Bacillati</taxon>
        <taxon>Actinomycetota</taxon>
        <taxon>Actinomycetes</taxon>
        <taxon>Kitasatosporales</taxon>
        <taxon>Streptomycetaceae</taxon>
        <taxon>Kitasatospora</taxon>
    </lineage>
</organism>
<dbReference type="SUPFAM" id="SSF47413">
    <property type="entry name" value="lambda repressor-like DNA-binding domains"/>
    <property type="match status" value="1"/>
</dbReference>
<dbReference type="GO" id="GO:0003677">
    <property type="term" value="F:DNA binding"/>
    <property type="evidence" value="ECO:0007669"/>
    <property type="project" value="InterPro"/>
</dbReference>
<reference evidence="2 3" key="1">
    <citation type="submission" date="2020-08" db="EMBL/GenBank/DDBJ databases">
        <title>Sequencing the genomes of 1000 actinobacteria strains.</title>
        <authorList>
            <person name="Klenk H.-P."/>
        </authorList>
    </citation>
    <scope>NUCLEOTIDE SEQUENCE [LARGE SCALE GENOMIC DNA]</scope>
    <source>
        <strain evidence="2 3">DSM 41654</strain>
    </source>
</reference>
<evidence type="ECO:0000313" key="2">
    <source>
        <dbReference type="EMBL" id="MBB4928092.1"/>
    </source>
</evidence>
<sequence>MTTFGEMLLELRRAAGLTQEELAEAAGLAARSIRDLERGQRGRPQRRTAQLLVSALGLADADAAALLAAGRSGRRVVPPADDGVTESDLLDRRSQLAVLECAAGAARAGRGAVVLVRASAGMGKTSLVNVLDEGPLALVIDDVHWADLPSVRWLE</sequence>